<dbReference type="EMBL" id="SOCP01000021">
    <property type="protein sequence ID" value="TDV40975.1"/>
    <property type="molecule type" value="Genomic_DNA"/>
</dbReference>
<feature type="domain" description="Double-GTPase 2" evidence="1">
    <location>
        <begin position="26"/>
        <end position="194"/>
    </location>
</feature>
<comment type="caution">
    <text evidence="2">The sequence shown here is derived from an EMBL/GenBank/DDBJ whole genome shotgun (WGS) entry which is preliminary data.</text>
</comment>
<reference evidence="2 3" key="1">
    <citation type="submission" date="2019-03" db="EMBL/GenBank/DDBJ databases">
        <title>Genomic Encyclopedia of Archaeal and Bacterial Type Strains, Phase II (KMG-II): from individual species to whole genera.</title>
        <authorList>
            <person name="Goeker M."/>
        </authorList>
    </citation>
    <scope>NUCLEOTIDE SEQUENCE [LARGE SCALE GENOMIC DNA]</scope>
    <source>
        <strain evidence="2 3">DSM 45499</strain>
    </source>
</reference>
<dbReference type="InterPro" id="IPR045528">
    <property type="entry name" value="DO-GTPase2"/>
</dbReference>
<dbReference type="Pfam" id="PF19993">
    <property type="entry name" value="DO-GTPase2"/>
    <property type="match status" value="1"/>
</dbReference>
<dbReference type="Gene3D" id="3.40.50.300">
    <property type="entry name" value="P-loop containing nucleotide triphosphate hydrolases"/>
    <property type="match status" value="1"/>
</dbReference>
<dbReference type="AlphaFoldDB" id="A0A4R7UZK0"/>
<protein>
    <recommendedName>
        <fullName evidence="1">Double-GTPase 2 domain-containing protein</fullName>
    </recommendedName>
</protein>
<keyword evidence="3" id="KW-1185">Reference proteome</keyword>
<dbReference type="SUPFAM" id="SSF52540">
    <property type="entry name" value="P-loop containing nucleoside triphosphate hydrolases"/>
    <property type="match status" value="1"/>
</dbReference>
<organism evidence="2 3">
    <name type="scientific">Actinophytocola oryzae</name>
    <dbReference type="NCBI Taxonomy" id="502181"/>
    <lineage>
        <taxon>Bacteria</taxon>
        <taxon>Bacillati</taxon>
        <taxon>Actinomycetota</taxon>
        <taxon>Actinomycetes</taxon>
        <taxon>Pseudonocardiales</taxon>
        <taxon>Pseudonocardiaceae</taxon>
    </lineage>
</organism>
<dbReference type="Proteomes" id="UP000294927">
    <property type="component" value="Unassembled WGS sequence"/>
</dbReference>
<sequence length="322" mass="36075">MSEETLRPPQAPPTDPTLPPLVTHALFGAPQSGKTTLLAALETAATNNGRSFTPEPGPSTDFFTKLRTAMAPPKRFLPDRTELPDTLHITFGPRRAARPRPVDLAFRLRIMDVAGRVTRDEEAGEAPSAEREAFIEFLAACDGILFLVDPRRESEREQRDTNRHFRSALTRLAQRTGLHGMPRHVALCVTMLDHDPLLRRAAEAGFVTQDPHPPHLPRVRDRHARDFFEWLSHWPEQGGAREMHEALLAAFGEDAISYFVCSSVGFRLHDGRAVAMDRGRENWQNISPSGDRHKLLGPMNPVNVLEPVETLVARVLEERDHA</sequence>
<evidence type="ECO:0000259" key="1">
    <source>
        <dbReference type="Pfam" id="PF19993"/>
    </source>
</evidence>
<dbReference type="OrthoDB" id="4051290at2"/>
<name>A0A4R7UZK0_9PSEU</name>
<evidence type="ECO:0000313" key="2">
    <source>
        <dbReference type="EMBL" id="TDV40975.1"/>
    </source>
</evidence>
<dbReference type="RefSeq" id="WP_133907922.1">
    <property type="nucleotide sequence ID" value="NZ_SOCP01000021.1"/>
</dbReference>
<proteinExistence type="predicted"/>
<evidence type="ECO:0000313" key="3">
    <source>
        <dbReference type="Proteomes" id="UP000294927"/>
    </source>
</evidence>
<dbReference type="InterPro" id="IPR027417">
    <property type="entry name" value="P-loop_NTPase"/>
</dbReference>
<gene>
    <name evidence="2" type="ORF">CLV71_12141</name>
</gene>
<accession>A0A4R7UZK0</accession>